<dbReference type="InterPro" id="IPR011990">
    <property type="entry name" value="TPR-like_helical_dom_sf"/>
</dbReference>
<dbReference type="SUPFAM" id="SSF48452">
    <property type="entry name" value="TPR-like"/>
    <property type="match status" value="2"/>
</dbReference>
<reference evidence="1 2" key="1">
    <citation type="submission" date="2017-06" db="EMBL/GenBank/DDBJ databases">
        <title>Novel microbial phyla capable of carbon fixation and sulfur reduction in deep-sea sediments.</title>
        <authorList>
            <person name="Huang J."/>
            <person name="Baker B."/>
            <person name="Wang Y."/>
        </authorList>
    </citation>
    <scope>NUCLEOTIDE SEQUENCE [LARGE SCALE GENOMIC DNA]</scope>
    <source>
        <strain evidence="1">B3_LCP</strain>
    </source>
</reference>
<dbReference type="EMBL" id="NJBN01000004">
    <property type="protein sequence ID" value="TKJ40686.1"/>
    <property type="molecule type" value="Genomic_DNA"/>
</dbReference>
<evidence type="ECO:0008006" key="3">
    <source>
        <dbReference type="Google" id="ProtNLM"/>
    </source>
</evidence>
<dbReference type="Proteomes" id="UP000319619">
    <property type="component" value="Unassembled WGS sequence"/>
</dbReference>
<dbReference type="InterPro" id="IPR019734">
    <property type="entry name" value="TPR_rpt"/>
</dbReference>
<dbReference type="SUPFAM" id="SSF52540">
    <property type="entry name" value="P-loop containing nucleoside triphosphate hydrolases"/>
    <property type="match status" value="1"/>
</dbReference>
<protein>
    <recommendedName>
        <fullName evidence="3">MalT-like TPR region domain-containing protein</fullName>
    </recommendedName>
</protein>
<sequence length="932" mass="106076">MALIESIGVGFLVHTVYDLIQLSQNIKKGGFQDQLNTAFDKALKDTGVREVSVRNDLKRFVADHQPDTLLYTPEELAKAMKKPEPFGARFLDHFEARIIDNTKLYNWIILGYLKEILSLLYAIAARNTDNPENIKIENIQKLFPQESATPVRMTPQYVPSYPLQKNFTGRFAERQMLTDWFANDEQPVMVMEAIGGMGKSALTWVWANADLLGLPLAGLAKGTGEHAAPHQLPEADRPQGVFWFSFYEREAHCQAFLVKALQYVSGGLNVLPPNASVHDLVETLIALLQERRILLVLDGFERELRAYRSLNAAYQGDEYKENEEETQRDCTNPHAAQFLSRVVSTPMQGRILMTSRLFPKALEGQAGQPLAGCRHENLTEMHSEDGVTFFQLQGVKGTRAEIQEACQPYGNHPLALRLLAGLIVKNRKTPRDVQVAKKYFPLPKLVAKEHHVLMVAYKSLEKKHKQLLSRFAAFRSPMDYKALTTFDPYKDEGKFNQALTELEERGLLLHQDDPDSYDLHPIVRQYAYERLGDKEGVHAQLRDYFSAVPKPEKVETIDDLTPTIELYHHTVRAARYDEAINLLQNRLVPNPLHFQLGEYQTIIELLRALFPDGEDNPPRLKSEGDQAWTLNGLANSYGNSGQPHKAVSICELAKEIYEKNDEKNNLAVVLVNLTNNQILLGRLSDAEYNLKRSIELCQHIEDEFKETIGREELGRLLAFKGEYEESASELNISTKYCKKTNDNQGLCLDESYRALLALFMREAKSALNSAKNAYEIVCSRNNERDRIQSEWLMGWSHVELAVGTPSRKNAHLKRAENHLTEALTRCRKINMVDHEADILLTWAKWHRAKGNNQEAFNHAQEALKIADRCEYRLQQADIHNFLAQWHLDQGDKTKAHHHAQKAKDYALCDGPPHCYKSALNQAEQLLAASIRV</sequence>
<gene>
    <name evidence="1" type="ORF">CEE37_06905</name>
</gene>
<dbReference type="Gene3D" id="3.40.50.300">
    <property type="entry name" value="P-loop containing nucleotide triphosphate hydrolases"/>
    <property type="match status" value="1"/>
</dbReference>
<organism evidence="1 2">
    <name type="scientific">candidate division LCP-89 bacterium B3_LCP</name>
    <dbReference type="NCBI Taxonomy" id="2012998"/>
    <lineage>
        <taxon>Bacteria</taxon>
        <taxon>Pseudomonadati</taxon>
        <taxon>Bacteria division LCP-89</taxon>
    </lineage>
</organism>
<comment type="caution">
    <text evidence="1">The sequence shown here is derived from an EMBL/GenBank/DDBJ whole genome shotgun (WGS) entry which is preliminary data.</text>
</comment>
<evidence type="ECO:0000313" key="2">
    <source>
        <dbReference type="Proteomes" id="UP000319619"/>
    </source>
</evidence>
<dbReference type="AlphaFoldDB" id="A0A532V0E1"/>
<dbReference type="InterPro" id="IPR027417">
    <property type="entry name" value="P-loop_NTPase"/>
</dbReference>
<proteinExistence type="predicted"/>
<dbReference type="Gene3D" id="1.25.40.10">
    <property type="entry name" value="Tetratricopeptide repeat domain"/>
    <property type="match status" value="2"/>
</dbReference>
<dbReference type="PANTHER" id="PTHR47691">
    <property type="entry name" value="REGULATOR-RELATED"/>
    <property type="match status" value="1"/>
</dbReference>
<accession>A0A532V0E1</accession>
<dbReference type="PANTHER" id="PTHR47691:SF3">
    <property type="entry name" value="HTH-TYPE TRANSCRIPTIONAL REGULATOR RV0890C-RELATED"/>
    <property type="match status" value="1"/>
</dbReference>
<dbReference type="SMART" id="SM00028">
    <property type="entry name" value="TPR"/>
    <property type="match status" value="3"/>
</dbReference>
<name>A0A532V0E1_UNCL8</name>
<dbReference type="Pfam" id="PF13424">
    <property type="entry name" value="TPR_12"/>
    <property type="match status" value="2"/>
</dbReference>
<evidence type="ECO:0000313" key="1">
    <source>
        <dbReference type="EMBL" id="TKJ40686.1"/>
    </source>
</evidence>